<organism evidence="4 5">
    <name type="scientific">Rubellimicrobium mesophilum DSM 19309</name>
    <dbReference type="NCBI Taxonomy" id="442562"/>
    <lineage>
        <taxon>Bacteria</taxon>
        <taxon>Pseudomonadati</taxon>
        <taxon>Pseudomonadota</taxon>
        <taxon>Alphaproteobacteria</taxon>
        <taxon>Rhodobacterales</taxon>
        <taxon>Roseobacteraceae</taxon>
        <taxon>Rubellimicrobium</taxon>
    </lineage>
</organism>
<keyword evidence="5" id="KW-1185">Reference proteome</keyword>
<evidence type="ECO:0000313" key="4">
    <source>
        <dbReference type="EMBL" id="EYD73954.1"/>
    </source>
</evidence>
<dbReference type="EMBL" id="AOSK01000127">
    <property type="protein sequence ID" value="EYD73954.1"/>
    <property type="molecule type" value="Genomic_DNA"/>
</dbReference>
<comment type="caution">
    <text evidence="4">The sequence shown here is derived from an EMBL/GenBank/DDBJ whole genome shotgun (WGS) entry which is preliminary data.</text>
</comment>
<dbReference type="Gene3D" id="3.30.70.1060">
    <property type="entry name" value="Dimeric alpha+beta barrel"/>
    <property type="match status" value="1"/>
</dbReference>
<proteinExistence type="inferred from homology"/>
<dbReference type="InterPro" id="IPR005545">
    <property type="entry name" value="YCII"/>
</dbReference>
<dbReference type="AlphaFoldDB" id="A0A017HJJ5"/>
<dbReference type="SUPFAM" id="SSF54909">
    <property type="entry name" value="Dimeric alpha+beta barrel"/>
    <property type="match status" value="1"/>
</dbReference>
<dbReference type="HOGENOM" id="CLU_2619836_0_0_5"/>
<reference evidence="4 5" key="1">
    <citation type="submission" date="2013-02" db="EMBL/GenBank/DDBJ databases">
        <authorList>
            <person name="Fiebig A."/>
            <person name="Goeker M."/>
            <person name="Klenk H.-P.P."/>
        </authorList>
    </citation>
    <scope>NUCLEOTIDE SEQUENCE [LARGE SCALE GENOMIC DNA]</scope>
    <source>
        <strain evidence="4 5">DSM 19309</strain>
    </source>
</reference>
<feature type="domain" description="YCII-related" evidence="3">
    <location>
        <begin position="19"/>
        <end position="67"/>
    </location>
</feature>
<gene>
    <name evidence="4" type="ORF">Rumeso_04551</name>
</gene>
<evidence type="ECO:0000256" key="2">
    <source>
        <dbReference type="SAM" id="MobiDB-lite"/>
    </source>
</evidence>
<evidence type="ECO:0000313" key="5">
    <source>
        <dbReference type="Proteomes" id="UP000019666"/>
    </source>
</evidence>
<dbReference type="PATRIC" id="fig|442562.3.peg.4480"/>
<dbReference type="Proteomes" id="UP000019666">
    <property type="component" value="Unassembled WGS sequence"/>
</dbReference>
<dbReference type="Pfam" id="PF03795">
    <property type="entry name" value="YCII"/>
    <property type="match status" value="1"/>
</dbReference>
<sequence length="78" mass="7986">MMGRAGTPVQVRNPDATGARTTKGPFLTAALPLAGFGIIEAATLEEAIEIASKSPCAVAHGVIEVWPLDDGSPESQPT</sequence>
<feature type="region of interest" description="Disordered" evidence="2">
    <location>
        <begin position="1"/>
        <end position="22"/>
    </location>
</feature>
<comment type="similarity">
    <text evidence="1">Belongs to the YciI family.</text>
</comment>
<accession>A0A017HJJ5</accession>
<protein>
    <recommendedName>
        <fullName evidence="3">YCII-related domain-containing protein</fullName>
    </recommendedName>
</protein>
<dbReference type="InterPro" id="IPR011008">
    <property type="entry name" value="Dimeric_a/b-barrel"/>
</dbReference>
<name>A0A017HJJ5_9RHOB</name>
<evidence type="ECO:0000256" key="1">
    <source>
        <dbReference type="ARBA" id="ARBA00007689"/>
    </source>
</evidence>
<evidence type="ECO:0000259" key="3">
    <source>
        <dbReference type="Pfam" id="PF03795"/>
    </source>
</evidence>